<dbReference type="Pfam" id="PF00106">
    <property type="entry name" value="adh_short"/>
    <property type="match status" value="1"/>
</dbReference>
<dbReference type="InterPro" id="IPR020904">
    <property type="entry name" value="Sc_DH/Rdtase_CS"/>
</dbReference>
<comment type="similarity">
    <text evidence="1">Belongs to the short-chain dehydrogenases/reductases (SDR) family.</text>
</comment>
<keyword evidence="2" id="KW-0521">NADP</keyword>
<gene>
    <name evidence="4" type="ORF">V525_18430</name>
</gene>
<dbReference type="AlphaFoldDB" id="W9D846"/>
<dbReference type="InterPro" id="IPR036291">
    <property type="entry name" value="NAD(P)-bd_dom_sf"/>
</dbReference>
<protein>
    <submittedName>
        <fullName evidence="4">Short-chain dehydrogenase</fullName>
    </submittedName>
</protein>
<dbReference type="Gene3D" id="3.40.50.720">
    <property type="entry name" value="NAD(P)-binding Rossmann-like Domain"/>
    <property type="match status" value="1"/>
</dbReference>
<dbReference type="HOGENOM" id="CLU_836163_0_0_11"/>
<dbReference type="GO" id="GO:0016491">
    <property type="term" value="F:oxidoreductase activity"/>
    <property type="evidence" value="ECO:0007669"/>
    <property type="project" value="UniProtKB-KW"/>
</dbReference>
<dbReference type="PROSITE" id="PS00061">
    <property type="entry name" value="ADH_SHORT"/>
    <property type="match status" value="1"/>
</dbReference>
<dbReference type="EMBL" id="AYXO01000045">
    <property type="protein sequence ID" value="ETA05458.1"/>
    <property type="molecule type" value="Genomic_DNA"/>
</dbReference>
<dbReference type="PRINTS" id="PR00081">
    <property type="entry name" value="GDHRDH"/>
</dbReference>
<keyword evidence="5" id="KW-1185">Reference proteome</keyword>
<dbReference type="SUPFAM" id="SSF51735">
    <property type="entry name" value="NAD(P)-binding Rossmann-fold domains"/>
    <property type="match status" value="1"/>
</dbReference>
<proteinExistence type="inferred from homology"/>
<keyword evidence="3" id="KW-0560">Oxidoreductase</keyword>
<dbReference type="PANTHER" id="PTHR43490">
    <property type="entry name" value="(+)-NEOMENTHOL DEHYDROGENASE"/>
    <property type="match status" value="1"/>
</dbReference>
<name>W9D846_9ACTN</name>
<dbReference type="Proteomes" id="UP000035035">
    <property type="component" value="Unassembled WGS sequence"/>
</dbReference>
<reference evidence="4 5" key="1">
    <citation type="journal article" date="2014" name="Genome Announc.">
        <title>Draft Genome Sequence of Gordonia alkanivorans Strain CGMCC6845, a Halotolerant Hydrocarbon-Degrading Bacterium.</title>
        <authorList>
            <person name="Wang X."/>
            <person name="Jin D."/>
            <person name="Zhou L."/>
            <person name="Wu L."/>
            <person name="An W."/>
            <person name="Zhao L."/>
        </authorList>
    </citation>
    <scope>NUCLEOTIDE SEQUENCE [LARGE SCALE GENOMIC DNA]</scope>
    <source>
        <strain evidence="4 5">CGMCC 6845</strain>
    </source>
</reference>
<dbReference type="InterPro" id="IPR002347">
    <property type="entry name" value="SDR_fam"/>
</dbReference>
<evidence type="ECO:0000256" key="2">
    <source>
        <dbReference type="ARBA" id="ARBA00022857"/>
    </source>
</evidence>
<comment type="caution">
    <text evidence="4">The sequence shown here is derived from an EMBL/GenBank/DDBJ whole genome shotgun (WGS) entry which is preliminary data.</text>
</comment>
<evidence type="ECO:0000256" key="1">
    <source>
        <dbReference type="ARBA" id="ARBA00006484"/>
    </source>
</evidence>
<accession>W9D846</accession>
<evidence type="ECO:0000256" key="3">
    <source>
        <dbReference type="ARBA" id="ARBA00023002"/>
    </source>
</evidence>
<evidence type="ECO:0000313" key="4">
    <source>
        <dbReference type="EMBL" id="ETA05458.1"/>
    </source>
</evidence>
<dbReference type="PANTHER" id="PTHR43490:SF99">
    <property type="entry name" value="SHORT-CHAIN DEHYDROGENASE_REDUCTASE"/>
    <property type="match status" value="1"/>
</dbReference>
<organism evidence="4 5">
    <name type="scientific">Gordonia alkanivorans CGMCC 6845</name>
    <dbReference type="NCBI Taxonomy" id="1423140"/>
    <lineage>
        <taxon>Bacteria</taxon>
        <taxon>Bacillati</taxon>
        <taxon>Actinomycetota</taxon>
        <taxon>Actinomycetes</taxon>
        <taxon>Mycobacteriales</taxon>
        <taxon>Gordoniaceae</taxon>
        <taxon>Gordonia</taxon>
    </lineage>
</organism>
<evidence type="ECO:0000313" key="5">
    <source>
        <dbReference type="Proteomes" id="UP000035035"/>
    </source>
</evidence>
<dbReference type="PATRIC" id="fig|1423140.3.peg.3677"/>
<sequence>MEHNEFEARRAVDAHPLPIEGHLPDRRVIELHGRAELRLDVVPGPQLAEPRARQGQFAHQLDEPRVVDVGSYRTTQVPDQAFRRVLPIRVERLVGRLQKHVPKWVPSHREPGRERRRRRIRGQDVEVPSLDIRRLGEGLHELLDAHRHDLFAGTAPGSSWLVAAALARVDDLEGRLDVLVHNAGISGDWVVDGPTVSRVFDTNAVGIVRVAEAALPLLRKSDHPRVVTVSSSMGSFWAVTNPDRPESGLTAALYAASKSAASMLTLQYSKIEPGIKFNAIEPGFTDTDMTTGTVMTGGRPVEDSARTVVLLATIGADGPSGTLQDENGLLPW</sequence>